<dbReference type="InterPro" id="IPR001387">
    <property type="entry name" value="Cro/C1-type_HTH"/>
</dbReference>
<dbReference type="PANTHER" id="PTHR46060">
    <property type="entry name" value="MARINER MOS1 TRANSPOSASE-LIKE PROTEIN"/>
    <property type="match status" value="1"/>
</dbReference>
<dbReference type="EMBL" id="JABWUV010000008">
    <property type="protein sequence ID" value="KAF6336799.1"/>
    <property type="molecule type" value="Genomic_DNA"/>
</dbReference>
<dbReference type="GO" id="GO:0003697">
    <property type="term" value="F:single-stranded DNA binding"/>
    <property type="evidence" value="ECO:0007669"/>
    <property type="project" value="TreeGrafter"/>
</dbReference>
<dbReference type="InterPro" id="IPR036397">
    <property type="entry name" value="RNaseH_sf"/>
</dbReference>
<feature type="domain" description="HTH cro/C1-type" evidence="1">
    <location>
        <begin position="88"/>
        <end position="104"/>
    </location>
</feature>
<dbReference type="GO" id="GO:0000014">
    <property type="term" value="F:single-stranded DNA endodeoxyribonuclease activity"/>
    <property type="evidence" value="ECO:0007669"/>
    <property type="project" value="TreeGrafter"/>
</dbReference>
<dbReference type="Proteomes" id="UP000527355">
    <property type="component" value="Unassembled WGS sequence"/>
</dbReference>
<accession>A0A7J7WHD6</accession>
<dbReference type="GO" id="GO:0000793">
    <property type="term" value="C:condensed chromosome"/>
    <property type="evidence" value="ECO:0007669"/>
    <property type="project" value="TreeGrafter"/>
</dbReference>
<dbReference type="Gene3D" id="1.10.10.1450">
    <property type="match status" value="1"/>
</dbReference>
<name>A0A7J7WHD6_MYOMY</name>
<dbReference type="GO" id="GO:0015074">
    <property type="term" value="P:DNA integration"/>
    <property type="evidence" value="ECO:0007669"/>
    <property type="project" value="TreeGrafter"/>
</dbReference>
<dbReference type="InterPro" id="IPR052709">
    <property type="entry name" value="Transposase-MT_Hybrid"/>
</dbReference>
<sequence length="345" mass="40916">MSNFVPRKEHLREVLIHYFILKKRAAESYRILREAYGEHAPSQDTCERWFKRFKSDDFDVKDKERPGQPKKFEDQQLQALLDEDACQTQKQLAERLNVAQQTISDRLHAMGKIVKEGKWVPHQLNERQMENRKVISKMLLQRHERKSFLHRIVTGGEKWIYYENPKRTKLWVDPGQPSSSTARPNRFGKKTMLCVWWDQEGVVYYELLKPGETVNTDRYQQQIINLNHALIVKRPEGARRHGKVILLHDDAPSHTLKPVKDTLKDLAWEVLTHPPYSPDLAPSDYHLFRSMAHALSEQHFKTYEEVESWVSEWFASKQEKFYWDGIHKLPERWGKCVASDGYYFE</sequence>
<dbReference type="PANTHER" id="PTHR46060:SF2">
    <property type="entry name" value="HISTONE-LYSINE N-METHYLTRANSFERASE SETMAR"/>
    <property type="match status" value="1"/>
</dbReference>
<comment type="caution">
    <text evidence="2">The sequence shown here is derived from an EMBL/GenBank/DDBJ whole genome shotgun (WGS) entry which is preliminary data.</text>
</comment>
<gene>
    <name evidence="2" type="ORF">mMyoMyo1_012021</name>
</gene>
<proteinExistence type="predicted"/>
<dbReference type="PROSITE" id="PS50943">
    <property type="entry name" value="HTH_CROC1"/>
    <property type="match status" value="1"/>
</dbReference>
<dbReference type="Pfam" id="PF17906">
    <property type="entry name" value="HTH_48"/>
    <property type="match status" value="1"/>
</dbReference>
<organism evidence="2 3">
    <name type="scientific">Myotis myotis</name>
    <name type="common">Greater mouse-eared bat</name>
    <name type="synonym">Vespertilio myotis</name>
    <dbReference type="NCBI Taxonomy" id="51298"/>
    <lineage>
        <taxon>Eukaryota</taxon>
        <taxon>Metazoa</taxon>
        <taxon>Chordata</taxon>
        <taxon>Craniata</taxon>
        <taxon>Vertebrata</taxon>
        <taxon>Euteleostomi</taxon>
        <taxon>Mammalia</taxon>
        <taxon>Eutheria</taxon>
        <taxon>Laurasiatheria</taxon>
        <taxon>Chiroptera</taxon>
        <taxon>Yangochiroptera</taxon>
        <taxon>Vespertilionidae</taxon>
        <taxon>Myotis</taxon>
    </lineage>
</organism>
<dbReference type="GO" id="GO:0031297">
    <property type="term" value="P:replication fork processing"/>
    <property type="evidence" value="ECO:0007669"/>
    <property type="project" value="TreeGrafter"/>
</dbReference>
<dbReference type="GO" id="GO:0005634">
    <property type="term" value="C:nucleus"/>
    <property type="evidence" value="ECO:0007669"/>
    <property type="project" value="TreeGrafter"/>
</dbReference>
<dbReference type="GO" id="GO:0042800">
    <property type="term" value="F:histone H3K4 methyltransferase activity"/>
    <property type="evidence" value="ECO:0007669"/>
    <property type="project" value="TreeGrafter"/>
</dbReference>
<dbReference type="GO" id="GO:0044547">
    <property type="term" value="F:DNA topoisomerase binding"/>
    <property type="evidence" value="ECO:0007669"/>
    <property type="project" value="TreeGrafter"/>
</dbReference>
<dbReference type="Gene3D" id="1.10.10.10">
    <property type="entry name" value="Winged helix-like DNA-binding domain superfamily/Winged helix DNA-binding domain"/>
    <property type="match status" value="1"/>
</dbReference>
<evidence type="ECO:0000313" key="3">
    <source>
        <dbReference type="Proteomes" id="UP000527355"/>
    </source>
</evidence>
<evidence type="ECO:0000313" key="2">
    <source>
        <dbReference type="EMBL" id="KAF6336799.1"/>
    </source>
</evidence>
<dbReference type="GO" id="GO:0044774">
    <property type="term" value="P:mitotic DNA integrity checkpoint signaling"/>
    <property type="evidence" value="ECO:0007669"/>
    <property type="project" value="TreeGrafter"/>
</dbReference>
<dbReference type="GO" id="GO:0006303">
    <property type="term" value="P:double-strand break repair via nonhomologous end joining"/>
    <property type="evidence" value="ECO:0007669"/>
    <property type="project" value="TreeGrafter"/>
</dbReference>
<dbReference type="InterPro" id="IPR041426">
    <property type="entry name" value="Mos1_HTH"/>
</dbReference>
<dbReference type="InterPro" id="IPR036388">
    <property type="entry name" value="WH-like_DNA-bd_sf"/>
</dbReference>
<reference evidence="2 3" key="1">
    <citation type="journal article" date="2020" name="Nature">
        <title>Six reference-quality genomes reveal evolution of bat adaptations.</title>
        <authorList>
            <person name="Jebb D."/>
            <person name="Huang Z."/>
            <person name="Pippel M."/>
            <person name="Hughes G.M."/>
            <person name="Lavrichenko K."/>
            <person name="Devanna P."/>
            <person name="Winkler S."/>
            <person name="Jermiin L.S."/>
            <person name="Skirmuntt E.C."/>
            <person name="Katzourakis A."/>
            <person name="Burkitt-Gray L."/>
            <person name="Ray D.A."/>
            <person name="Sullivan K.A.M."/>
            <person name="Roscito J.G."/>
            <person name="Kirilenko B.M."/>
            <person name="Davalos L.M."/>
            <person name="Corthals A.P."/>
            <person name="Power M.L."/>
            <person name="Jones G."/>
            <person name="Ransome R.D."/>
            <person name="Dechmann D.K.N."/>
            <person name="Locatelli A.G."/>
            <person name="Puechmaille S.J."/>
            <person name="Fedrigo O."/>
            <person name="Jarvis E.D."/>
            <person name="Hiller M."/>
            <person name="Vernes S.C."/>
            <person name="Myers E.W."/>
            <person name="Teeling E.C."/>
        </authorList>
    </citation>
    <scope>NUCLEOTIDE SEQUENCE [LARGE SCALE GENOMIC DNA]</scope>
    <source>
        <strain evidence="2">MMyoMyo1</strain>
        <tissue evidence="2">Flight muscle</tissue>
    </source>
</reference>
<dbReference type="GO" id="GO:0046975">
    <property type="term" value="F:histone H3K36 methyltransferase activity"/>
    <property type="evidence" value="ECO:0007669"/>
    <property type="project" value="TreeGrafter"/>
</dbReference>
<dbReference type="Pfam" id="PF01359">
    <property type="entry name" value="Transposase_1"/>
    <property type="match status" value="1"/>
</dbReference>
<dbReference type="Gene3D" id="3.30.420.10">
    <property type="entry name" value="Ribonuclease H-like superfamily/Ribonuclease H"/>
    <property type="match status" value="1"/>
</dbReference>
<protein>
    <recommendedName>
        <fullName evidence="1">HTH cro/C1-type domain-containing protein</fullName>
    </recommendedName>
</protein>
<dbReference type="AlphaFoldDB" id="A0A7J7WHD6"/>
<keyword evidence="3" id="KW-1185">Reference proteome</keyword>
<dbReference type="GO" id="GO:0003690">
    <property type="term" value="F:double-stranded DNA binding"/>
    <property type="evidence" value="ECO:0007669"/>
    <property type="project" value="TreeGrafter"/>
</dbReference>
<dbReference type="GO" id="GO:0000729">
    <property type="term" value="P:DNA double-strand break processing"/>
    <property type="evidence" value="ECO:0007669"/>
    <property type="project" value="TreeGrafter"/>
</dbReference>
<dbReference type="InterPro" id="IPR001888">
    <property type="entry name" value="Transposase_1"/>
</dbReference>
<evidence type="ECO:0000259" key="1">
    <source>
        <dbReference type="PROSITE" id="PS50943"/>
    </source>
</evidence>
<dbReference type="GO" id="GO:0035861">
    <property type="term" value="C:site of double-strand break"/>
    <property type="evidence" value="ECO:0007669"/>
    <property type="project" value="TreeGrafter"/>
</dbReference>